<accession>A0A4Y9A8L3</accession>
<keyword evidence="2" id="KW-1185">Reference proteome</keyword>
<comment type="caution">
    <text evidence="1">The sequence shown here is derived from an EMBL/GenBank/DDBJ whole genome shotgun (WGS) entry which is preliminary data.</text>
</comment>
<reference evidence="1 2" key="1">
    <citation type="submission" date="2019-03" db="EMBL/GenBank/DDBJ databases">
        <title>Genome sequence of Lentibacillus salicampi ATCC BAA-719.</title>
        <authorList>
            <person name="Maclea K.S."/>
            <person name="Simoes Junior M."/>
        </authorList>
    </citation>
    <scope>NUCLEOTIDE SEQUENCE [LARGE SCALE GENOMIC DNA]</scope>
    <source>
        <strain evidence="1 2">ATCC BAA-719</strain>
    </source>
</reference>
<dbReference type="EMBL" id="SRHY01000029">
    <property type="protein sequence ID" value="TFJ92123.1"/>
    <property type="molecule type" value="Genomic_DNA"/>
</dbReference>
<name>A0A4Y9A8L3_9BACI</name>
<dbReference type="Proteomes" id="UP000298484">
    <property type="component" value="Unassembled WGS sequence"/>
</dbReference>
<gene>
    <name evidence="1" type="ORF">E4U82_14170</name>
</gene>
<dbReference type="RefSeq" id="WP_135110825.1">
    <property type="nucleotide sequence ID" value="NZ_SRHY01000029.1"/>
</dbReference>
<dbReference type="AlphaFoldDB" id="A0A4Y9A8L3"/>
<evidence type="ECO:0000313" key="1">
    <source>
        <dbReference type="EMBL" id="TFJ92123.1"/>
    </source>
</evidence>
<evidence type="ECO:0000313" key="2">
    <source>
        <dbReference type="Proteomes" id="UP000298484"/>
    </source>
</evidence>
<sequence>MNEKEFANFLRSISNYDQQDDVLQEAMRFIKKFYIDFKEEVETNFEDHLDEFKVNYNQNVDLITVKVQNNRLTFTSNFKDNVIVVKYQQTNQDELYIKNNQVYSKKSESVINDDLFYGYLDSFKKILTN</sequence>
<protein>
    <submittedName>
        <fullName evidence="1">Uncharacterized protein</fullName>
    </submittedName>
</protein>
<organism evidence="1 2">
    <name type="scientific">Lentibacillus salicampi</name>
    <dbReference type="NCBI Taxonomy" id="175306"/>
    <lineage>
        <taxon>Bacteria</taxon>
        <taxon>Bacillati</taxon>
        <taxon>Bacillota</taxon>
        <taxon>Bacilli</taxon>
        <taxon>Bacillales</taxon>
        <taxon>Bacillaceae</taxon>
        <taxon>Lentibacillus</taxon>
    </lineage>
</organism>
<proteinExistence type="predicted"/>